<evidence type="ECO:0000313" key="3">
    <source>
        <dbReference type="EMBL" id="WFE89797.1"/>
    </source>
</evidence>
<dbReference type="CDD" id="cd05233">
    <property type="entry name" value="SDR_c"/>
    <property type="match status" value="1"/>
</dbReference>
<evidence type="ECO:0000313" key="4">
    <source>
        <dbReference type="Proteomes" id="UP001209803"/>
    </source>
</evidence>
<comment type="similarity">
    <text evidence="1">Belongs to the short-chain dehydrogenases/reductases (SDR) family.</text>
</comment>
<dbReference type="PANTHER" id="PTHR43669">
    <property type="entry name" value="5-KETO-D-GLUCONATE 5-REDUCTASE"/>
    <property type="match status" value="1"/>
</dbReference>
<dbReference type="RefSeq" id="WP_265680177.1">
    <property type="nucleotide sequence ID" value="NZ_CP120863.1"/>
</dbReference>
<dbReference type="InterPro" id="IPR002347">
    <property type="entry name" value="SDR_fam"/>
</dbReference>
<dbReference type="Pfam" id="PF13561">
    <property type="entry name" value="adh_short_C2"/>
    <property type="match status" value="1"/>
</dbReference>
<name>A0ABY8F2T3_9HYPH</name>
<evidence type="ECO:0000256" key="2">
    <source>
        <dbReference type="ARBA" id="ARBA00023002"/>
    </source>
</evidence>
<organism evidence="3 4">
    <name type="scientific">Roseibium porphyridii</name>
    <dbReference type="NCBI Taxonomy" id="2866279"/>
    <lineage>
        <taxon>Bacteria</taxon>
        <taxon>Pseudomonadati</taxon>
        <taxon>Pseudomonadota</taxon>
        <taxon>Alphaproteobacteria</taxon>
        <taxon>Hyphomicrobiales</taxon>
        <taxon>Stappiaceae</taxon>
        <taxon>Roseibium</taxon>
    </lineage>
</organism>
<keyword evidence="2" id="KW-0560">Oxidoreductase</keyword>
<dbReference type="Proteomes" id="UP001209803">
    <property type="component" value="Chromosome"/>
</dbReference>
<keyword evidence="4" id="KW-1185">Reference proteome</keyword>
<evidence type="ECO:0000256" key="1">
    <source>
        <dbReference type="ARBA" id="ARBA00006484"/>
    </source>
</evidence>
<sequence length="254" mass="26459">MILKGKTAVVFGAGGHLGQHIADRFEAEGASVFRASNGPVDGSTPKSAQVDATDEVAVDAYLDQVAEEQGSIDVVVNMAGVAPASYNHGKPAAEVTHEQFMMPLAVDTASQFITAKSAYRHMSEKGSGVIILNTSTLAKVGSPWSPALTASHAATEGLMRSLAHEYGPAGVRVLGVRSEAMPDSPTIEYTFATMGANMGMGFDEMKGFIEQNKTALKKLPEASDTAAVFAYAASDMASFLAGTMINNSAGHIVD</sequence>
<gene>
    <name evidence="3" type="ORF">K1718_00095</name>
</gene>
<proteinExistence type="inferred from homology"/>
<dbReference type="InterPro" id="IPR036291">
    <property type="entry name" value="NAD(P)-bd_dom_sf"/>
</dbReference>
<dbReference type="Gene3D" id="3.40.50.720">
    <property type="entry name" value="NAD(P)-binding Rossmann-like Domain"/>
    <property type="match status" value="1"/>
</dbReference>
<reference evidence="3 4" key="1">
    <citation type="submission" date="2023-03" db="EMBL/GenBank/DDBJ databases">
        <title>Roseibium porphyridii sp. nov. and Roseibium rhodosorbium sp. nov. isolated from marine algae, Porphyridium cruentum and Rhodosorus marinus, respectively.</title>
        <authorList>
            <person name="Lee M.W."/>
            <person name="Choi B.J."/>
            <person name="Lee J.K."/>
            <person name="Choi D.G."/>
            <person name="Baek J.H."/>
            <person name="Bayburt H."/>
            <person name="Kim J.M."/>
            <person name="Han D.M."/>
            <person name="Kim K.H."/>
            <person name="Jeon C.O."/>
        </authorList>
    </citation>
    <scope>NUCLEOTIDE SEQUENCE [LARGE SCALE GENOMIC DNA]</scope>
    <source>
        <strain evidence="3 4">KMA01</strain>
    </source>
</reference>
<accession>A0ABY8F2T3</accession>
<dbReference type="EMBL" id="CP120863">
    <property type="protein sequence ID" value="WFE89797.1"/>
    <property type="molecule type" value="Genomic_DNA"/>
</dbReference>
<dbReference type="PRINTS" id="PR00081">
    <property type="entry name" value="GDHRDH"/>
</dbReference>
<protein>
    <submittedName>
        <fullName evidence="3">SDR family NAD(P)-dependent oxidoreductase</fullName>
    </submittedName>
</protein>
<dbReference type="PANTHER" id="PTHR43669:SF3">
    <property type="entry name" value="ALCOHOL DEHYDROGENASE, PUTATIVE (AFU_ORTHOLOGUE AFUA_3G03445)-RELATED"/>
    <property type="match status" value="1"/>
</dbReference>
<dbReference type="SUPFAM" id="SSF51735">
    <property type="entry name" value="NAD(P)-binding Rossmann-fold domains"/>
    <property type="match status" value="1"/>
</dbReference>